<evidence type="ECO:0000313" key="2">
    <source>
        <dbReference type="EMBL" id="TXG38715.1"/>
    </source>
</evidence>
<sequence>MIKFFKNIRKKLLAEGNTGKYFKYAIGEIILVMIGILLALQVNTWNNTRLDLKEEQKIIINLKNEFEGNQNLLKVMMRHHDMMYNSAKEFSAFFGPEQDPIDATKFNQYISALGWTPSYHGQKGVINSVISSGKLSLLKNSTLVIALSSITNIESEYYRIIELLNLNSEQQFEIFSDHYSYINMNTGSSSASRTSLFKIDQKSILQNRKAEGIVDIKRLTSSEAIKSSQNLSEAQENILNLINSELKRFE</sequence>
<keyword evidence="1" id="KW-1133">Transmembrane helix</keyword>
<reference evidence="2 3" key="1">
    <citation type="submission" date="2019-08" db="EMBL/GenBank/DDBJ databases">
        <title>Seonamhaeicola sediminis sp. nov., isolated from marine sediment.</title>
        <authorList>
            <person name="Cao W.R."/>
        </authorList>
    </citation>
    <scope>NUCLEOTIDE SEQUENCE [LARGE SCALE GENOMIC DNA]</scope>
    <source>
        <strain evidence="2 3">1505</strain>
    </source>
</reference>
<protein>
    <submittedName>
        <fullName evidence="2">Uncharacterized protein</fullName>
    </submittedName>
</protein>
<dbReference type="RefSeq" id="WP_147766141.1">
    <property type="nucleotide sequence ID" value="NZ_VRKQ01000008.1"/>
</dbReference>
<dbReference type="Proteomes" id="UP000321080">
    <property type="component" value="Unassembled WGS sequence"/>
</dbReference>
<name>A0A5C7GKH2_9FLAO</name>
<evidence type="ECO:0000256" key="1">
    <source>
        <dbReference type="SAM" id="Phobius"/>
    </source>
</evidence>
<feature type="transmembrane region" description="Helical" evidence="1">
    <location>
        <begin position="21"/>
        <end position="40"/>
    </location>
</feature>
<dbReference type="InterPro" id="IPR045749">
    <property type="entry name" value="DUF6090"/>
</dbReference>
<proteinExistence type="predicted"/>
<organism evidence="2 3">
    <name type="scientific">Seonamhaeicola maritimus</name>
    <dbReference type="NCBI Taxonomy" id="2591822"/>
    <lineage>
        <taxon>Bacteria</taxon>
        <taxon>Pseudomonadati</taxon>
        <taxon>Bacteroidota</taxon>
        <taxon>Flavobacteriia</taxon>
        <taxon>Flavobacteriales</taxon>
        <taxon>Flavobacteriaceae</taxon>
    </lineage>
</organism>
<comment type="caution">
    <text evidence="2">The sequence shown here is derived from an EMBL/GenBank/DDBJ whole genome shotgun (WGS) entry which is preliminary data.</text>
</comment>
<dbReference type="EMBL" id="VRKQ01000008">
    <property type="protein sequence ID" value="TXG38715.1"/>
    <property type="molecule type" value="Genomic_DNA"/>
</dbReference>
<gene>
    <name evidence="2" type="ORF">FUA22_02180</name>
</gene>
<dbReference type="Pfam" id="PF19578">
    <property type="entry name" value="DUF6090"/>
    <property type="match status" value="1"/>
</dbReference>
<keyword evidence="3" id="KW-1185">Reference proteome</keyword>
<dbReference type="OrthoDB" id="821805at2"/>
<evidence type="ECO:0000313" key="3">
    <source>
        <dbReference type="Proteomes" id="UP000321080"/>
    </source>
</evidence>
<accession>A0A5C7GKH2</accession>
<dbReference type="AlphaFoldDB" id="A0A5C7GKH2"/>
<keyword evidence="1" id="KW-0812">Transmembrane</keyword>
<keyword evidence="1" id="KW-0472">Membrane</keyword>